<keyword evidence="2" id="KW-1185">Reference proteome</keyword>
<proteinExistence type="predicted"/>
<name>A0ACC3BNG4_PYRYE</name>
<comment type="caution">
    <text evidence="1">The sequence shown here is derived from an EMBL/GenBank/DDBJ whole genome shotgun (WGS) entry which is preliminary data.</text>
</comment>
<gene>
    <name evidence="1" type="ORF">I4F81_001645</name>
</gene>
<reference evidence="1" key="1">
    <citation type="submission" date="2019-11" db="EMBL/GenBank/DDBJ databases">
        <title>Nori genome reveals adaptations in red seaweeds to the harsh intertidal environment.</title>
        <authorList>
            <person name="Wang D."/>
            <person name="Mao Y."/>
        </authorList>
    </citation>
    <scope>NUCLEOTIDE SEQUENCE</scope>
    <source>
        <tissue evidence="1">Gametophyte</tissue>
    </source>
</reference>
<protein>
    <submittedName>
        <fullName evidence="1">Uncharacterized protein</fullName>
    </submittedName>
</protein>
<evidence type="ECO:0000313" key="1">
    <source>
        <dbReference type="EMBL" id="KAK1859047.1"/>
    </source>
</evidence>
<accession>A0ACC3BNG4</accession>
<dbReference type="Proteomes" id="UP000798662">
    <property type="component" value="Chromosome 1"/>
</dbReference>
<sequence>MAAIEAPVGGPLLSGLPQIVALAHSEHSTRGLFSGLAALDKNLEVTLRSSPFCRKLFNLKRNHLVYLRILDWAMGVLDEIPVTILQLPNSASPGTPNVFSQKQARCLERAFARIDPRARRAAPILRPAGAVAVGELQCDLECFTKVACRTSSGNVASFAMSESSWSGNEKVASRFIRFLAAAYGVVASPAGPTIEQQGEHLATTLDATLPHRIRRFLALLREGGRKHLVGGNNAPLKMGTIDNMASALGHFYAKGTRDFAGQLPHVLGCASRAKAHHLIHTAVRGAREIASGETHTGNPVLDSTEADWLSGAAK</sequence>
<organism evidence="1 2">
    <name type="scientific">Pyropia yezoensis</name>
    <name type="common">Susabi-nori</name>
    <name type="synonym">Porphyra yezoensis</name>
    <dbReference type="NCBI Taxonomy" id="2788"/>
    <lineage>
        <taxon>Eukaryota</taxon>
        <taxon>Rhodophyta</taxon>
        <taxon>Bangiophyceae</taxon>
        <taxon>Bangiales</taxon>
        <taxon>Bangiaceae</taxon>
        <taxon>Pyropia</taxon>
    </lineage>
</organism>
<dbReference type="EMBL" id="CM020618">
    <property type="protein sequence ID" value="KAK1859047.1"/>
    <property type="molecule type" value="Genomic_DNA"/>
</dbReference>
<evidence type="ECO:0000313" key="2">
    <source>
        <dbReference type="Proteomes" id="UP000798662"/>
    </source>
</evidence>